<evidence type="ECO:0000256" key="4">
    <source>
        <dbReference type="PROSITE-ProRule" id="PRU00339"/>
    </source>
</evidence>
<dbReference type="Gene3D" id="3.30.1330.60">
    <property type="entry name" value="OmpA-like domain"/>
    <property type="match status" value="1"/>
</dbReference>
<dbReference type="PRINTS" id="PR01021">
    <property type="entry name" value="OMPADOMAIN"/>
</dbReference>
<dbReference type="InterPro" id="IPR011659">
    <property type="entry name" value="WD40"/>
</dbReference>
<keyword evidence="2 5" id="KW-0472">Membrane</keyword>
<keyword evidence="6" id="KW-0732">Signal</keyword>
<feature type="signal peptide" evidence="6">
    <location>
        <begin position="1"/>
        <end position="22"/>
    </location>
</feature>
<protein>
    <submittedName>
        <fullName evidence="8">Cell envelope biogenesis protein OmpA</fullName>
    </submittedName>
</protein>
<dbReference type="CDD" id="cd07185">
    <property type="entry name" value="OmpA_C-like"/>
    <property type="match status" value="1"/>
</dbReference>
<dbReference type="InterPro" id="IPR011990">
    <property type="entry name" value="TPR-like_helical_dom_sf"/>
</dbReference>
<evidence type="ECO:0000256" key="6">
    <source>
        <dbReference type="SAM" id="SignalP"/>
    </source>
</evidence>
<reference evidence="8 9" key="1">
    <citation type="submission" date="2021-12" db="EMBL/GenBank/DDBJ databases">
        <title>Genome sequencing of bacteria with rrn-lacking chromosome and rrn-plasmid.</title>
        <authorList>
            <person name="Anda M."/>
            <person name="Iwasaki W."/>
        </authorList>
    </citation>
    <scope>NUCLEOTIDE SEQUENCE [LARGE SCALE GENOMIC DNA]</scope>
    <source>
        <strain evidence="8 9">NBRC 101262</strain>
        <plasmid evidence="8 9">pPP7</plasmid>
    </source>
</reference>
<dbReference type="EMBL" id="AP025299">
    <property type="protein sequence ID" value="BDD02203.1"/>
    <property type="molecule type" value="Genomic_DNA"/>
</dbReference>
<dbReference type="PROSITE" id="PS01068">
    <property type="entry name" value="OMPA_1"/>
    <property type="match status" value="1"/>
</dbReference>
<evidence type="ECO:0000256" key="2">
    <source>
        <dbReference type="ARBA" id="ARBA00023136"/>
    </source>
</evidence>
<dbReference type="InterPro" id="IPR011042">
    <property type="entry name" value="6-blade_b-propeller_TolB-like"/>
</dbReference>
<dbReference type="InterPro" id="IPR019734">
    <property type="entry name" value="TPR_rpt"/>
</dbReference>
<evidence type="ECO:0000256" key="5">
    <source>
        <dbReference type="PROSITE-ProRule" id="PRU00473"/>
    </source>
</evidence>
<dbReference type="InterPro" id="IPR008969">
    <property type="entry name" value="CarboxyPept-like_regulatory"/>
</dbReference>
<dbReference type="InterPro" id="IPR006690">
    <property type="entry name" value="OMPA-like_CS"/>
</dbReference>
<dbReference type="Gene3D" id="2.120.10.30">
    <property type="entry name" value="TolB, C-terminal domain"/>
    <property type="match status" value="1"/>
</dbReference>
<dbReference type="InterPro" id="IPR006665">
    <property type="entry name" value="OmpA-like"/>
</dbReference>
<dbReference type="SUPFAM" id="SSF103088">
    <property type="entry name" value="OmpA-like"/>
    <property type="match status" value="1"/>
</dbReference>
<proteinExistence type="predicted"/>
<feature type="domain" description="OmpA-like" evidence="7">
    <location>
        <begin position="504"/>
        <end position="619"/>
    </location>
</feature>
<dbReference type="PANTHER" id="PTHR30329:SF21">
    <property type="entry name" value="LIPOPROTEIN YIAD-RELATED"/>
    <property type="match status" value="1"/>
</dbReference>
<dbReference type="Proteomes" id="UP001354989">
    <property type="component" value="Plasmid pPP7"/>
</dbReference>
<dbReference type="SUPFAM" id="SSF82171">
    <property type="entry name" value="DPP6 N-terminal domain-like"/>
    <property type="match status" value="1"/>
</dbReference>
<dbReference type="Pfam" id="PF13432">
    <property type="entry name" value="TPR_16"/>
    <property type="match status" value="1"/>
</dbReference>
<keyword evidence="3" id="KW-0998">Cell outer membrane</keyword>
<dbReference type="RefSeq" id="WP_338399450.1">
    <property type="nucleotide sequence ID" value="NZ_AP025299.1"/>
</dbReference>
<dbReference type="PROSITE" id="PS50005">
    <property type="entry name" value="TPR"/>
    <property type="match status" value="1"/>
</dbReference>
<evidence type="ECO:0000313" key="9">
    <source>
        <dbReference type="Proteomes" id="UP001354989"/>
    </source>
</evidence>
<dbReference type="SUPFAM" id="SSF49464">
    <property type="entry name" value="Carboxypeptidase regulatory domain-like"/>
    <property type="match status" value="1"/>
</dbReference>
<evidence type="ECO:0000259" key="7">
    <source>
        <dbReference type="PROSITE" id="PS51123"/>
    </source>
</evidence>
<dbReference type="Pfam" id="PF00691">
    <property type="entry name" value="OmpA"/>
    <property type="match status" value="1"/>
</dbReference>
<dbReference type="Gene3D" id="1.25.40.10">
    <property type="entry name" value="Tetratricopeptide repeat domain"/>
    <property type="match status" value="1"/>
</dbReference>
<geneLocation type="plasmid" evidence="8 9">
    <name>pPP7</name>
</geneLocation>
<evidence type="ECO:0000256" key="3">
    <source>
        <dbReference type="ARBA" id="ARBA00023237"/>
    </source>
</evidence>
<accession>A0ABN6LJT7</accession>
<organism evidence="8 9">
    <name type="scientific">Persicobacter psychrovividus</name>
    <dbReference type="NCBI Taxonomy" id="387638"/>
    <lineage>
        <taxon>Bacteria</taxon>
        <taxon>Pseudomonadati</taxon>
        <taxon>Bacteroidota</taxon>
        <taxon>Cytophagia</taxon>
        <taxon>Cytophagales</taxon>
        <taxon>Persicobacteraceae</taxon>
        <taxon>Persicobacter</taxon>
    </lineage>
</organism>
<keyword evidence="8" id="KW-0614">Plasmid</keyword>
<dbReference type="SMART" id="SM00028">
    <property type="entry name" value="TPR"/>
    <property type="match status" value="2"/>
</dbReference>
<dbReference type="InterPro" id="IPR050330">
    <property type="entry name" value="Bact_OuterMem_StrucFunc"/>
</dbReference>
<evidence type="ECO:0000313" key="8">
    <source>
        <dbReference type="EMBL" id="BDD02203.1"/>
    </source>
</evidence>
<gene>
    <name evidence="8" type="ORF">PEPS_44830</name>
</gene>
<feature type="repeat" description="TPR" evidence="4">
    <location>
        <begin position="20"/>
        <end position="53"/>
    </location>
</feature>
<feature type="chain" id="PRO_5046732250" evidence="6">
    <location>
        <begin position="23"/>
        <end position="619"/>
    </location>
</feature>
<comment type="subcellular location">
    <subcellularLocation>
        <location evidence="1">Cell outer membrane</location>
    </subcellularLocation>
</comment>
<dbReference type="InterPro" id="IPR036737">
    <property type="entry name" value="OmpA-like_sf"/>
</dbReference>
<sequence length="619" mass="70161">MNSFLKLSGASLLLIFSLQANAQIKKAEALFDQDQYAEAVPYFQQALEKNDKAAIRYELAVCYLKDNQPQQALELFEQLLQKGAHKKLPLLQFDYAQCLQKVGEQKLSKVAYAQFLQTIEDHRVPLENHNDLKEAVAIARRALEPKQGEVADSLRYSTTHFHELEELGQGYGRFSPSLLPGRASFMAHKEKESGENAYRSFVLNNKKWQMSDVSLPSVAVENHQGGGCLSPDGNTFYFVKRAKRKPSQIYIAHKKNGQWQKAKVMRDLINDPYYDNISPQLSPTGDTLFFASNRPQGKGKFDIYFARKGKNDHWGRAHNLSAVNTEGNEINPFFDGKYQQLVFSSDGYGGMGGYDMFVYRPKEDVVANLGAPYNSENDDCKLAVLRSQERVIFNSNRTAVEGFKLYEADLFRIIDSLIVRGRVLDSLAQAPMMAKLTFTLQNAQHEDSLVNINLTTDSTGAFEFKLPKAVRQYAIVASADGYVTKLDTLKTQASDTLVNQLIELSPVIPDAFDERIYFDFDKNTIKQVYVKDLQDLMDFLQKRPNINIEVQGYTDSYGSKAYNIKLGERRAKAVQKYLVEHGVDPAKLTTKSFGEDHPFESNKTLKGRKANRRVEFDIK</sequence>
<dbReference type="PANTHER" id="PTHR30329">
    <property type="entry name" value="STATOR ELEMENT OF FLAGELLAR MOTOR COMPLEX"/>
    <property type="match status" value="1"/>
</dbReference>
<dbReference type="Gene3D" id="2.60.40.1120">
    <property type="entry name" value="Carboxypeptidase-like, regulatory domain"/>
    <property type="match status" value="1"/>
</dbReference>
<keyword evidence="4" id="KW-0802">TPR repeat</keyword>
<keyword evidence="9" id="KW-1185">Reference proteome</keyword>
<evidence type="ECO:0000256" key="1">
    <source>
        <dbReference type="ARBA" id="ARBA00004442"/>
    </source>
</evidence>
<name>A0ABN6LJT7_9BACT</name>
<dbReference type="PROSITE" id="PS51123">
    <property type="entry name" value="OMPA_2"/>
    <property type="match status" value="1"/>
</dbReference>
<dbReference type="SUPFAM" id="SSF48452">
    <property type="entry name" value="TPR-like"/>
    <property type="match status" value="1"/>
</dbReference>
<dbReference type="Pfam" id="PF07676">
    <property type="entry name" value="PD40"/>
    <property type="match status" value="2"/>
</dbReference>
<dbReference type="InterPro" id="IPR006664">
    <property type="entry name" value="OMP_bac"/>
</dbReference>